<dbReference type="Pfam" id="PF14125">
    <property type="entry name" value="DUF4292"/>
    <property type="match status" value="1"/>
</dbReference>
<keyword evidence="1" id="KW-0732">Signal</keyword>
<dbReference type="InterPro" id="IPR025634">
    <property type="entry name" value="DUF4292"/>
</dbReference>
<dbReference type="PROSITE" id="PS51257">
    <property type="entry name" value="PROKAR_LIPOPROTEIN"/>
    <property type="match status" value="1"/>
</dbReference>
<dbReference type="EMBL" id="PTJE01000001">
    <property type="protein sequence ID" value="PPK96771.1"/>
    <property type="molecule type" value="Genomic_DNA"/>
</dbReference>
<reference evidence="2 3" key="1">
    <citation type="submission" date="2018-02" db="EMBL/GenBank/DDBJ databases">
        <title>Genomic Encyclopedia of Archaeal and Bacterial Type Strains, Phase II (KMG-II): from individual species to whole genera.</title>
        <authorList>
            <person name="Goeker M."/>
        </authorList>
    </citation>
    <scope>NUCLEOTIDE SEQUENCE [LARGE SCALE GENOMIC DNA]</scope>
    <source>
        <strain evidence="2 3">DSM 16809</strain>
    </source>
</reference>
<accession>A0A2S6IRG6</accession>
<protein>
    <submittedName>
        <fullName evidence="2">Uncharacterized protein DUF4292</fullName>
    </submittedName>
</protein>
<dbReference type="Proteomes" id="UP000239002">
    <property type="component" value="Unassembled WGS sequence"/>
</dbReference>
<dbReference type="AlphaFoldDB" id="A0A2S6IRG6"/>
<evidence type="ECO:0000313" key="2">
    <source>
        <dbReference type="EMBL" id="PPK96771.1"/>
    </source>
</evidence>
<feature type="signal peptide" evidence="1">
    <location>
        <begin position="1"/>
        <end position="24"/>
    </location>
</feature>
<organism evidence="2 3">
    <name type="scientific">Nonlabens xylanidelens</name>
    <dbReference type="NCBI Taxonomy" id="191564"/>
    <lineage>
        <taxon>Bacteria</taxon>
        <taxon>Pseudomonadati</taxon>
        <taxon>Bacteroidota</taxon>
        <taxon>Flavobacteriia</taxon>
        <taxon>Flavobacteriales</taxon>
        <taxon>Flavobacteriaceae</taxon>
        <taxon>Nonlabens</taxon>
    </lineage>
</organism>
<proteinExistence type="predicted"/>
<gene>
    <name evidence="2" type="ORF">LY01_00596</name>
</gene>
<dbReference type="OrthoDB" id="849114at2"/>
<comment type="caution">
    <text evidence="2">The sequence shown here is derived from an EMBL/GenBank/DDBJ whole genome shotgun (WGS) entry which is preliminary data.</text>
</comment>
<feature type="chain" id="PRO_5015428858" evidence="1">
    <location>
        <begin position="25"/>
        <end position="251"/>
    </location>
</feature>
<evidence type="ECO:0000256" key="1">
    <source>
        <dbReference type="SAM" id="SignalP"/>
    </source>
</evidence>
<dbReference type="RefSeq" id="WP_104514309.1">
    <property type="nucleotide sequence ID" value="NZ_MQVW01000027.1"/>
</dbReference>
<keyword evidence="3" id="KW-1185">Reference proteome</keyword>
<sequence>MRYLKYASIVLFILLASCGGTQRAANDATAAAKRSKVVKSHNAARTDFETMKARLSMSYDNSKNTRSFTVNLRMEKGKKIWMSVTVLGFTGAKVYITPDRVQFYEKLHRRSFDGDFSLISDFLGEEITFEQLEDLLLGQAVEPLDNKDFKIVDNEYQFKQEGIVTKLFSLRPSDFKVSEQSIAKPSENSFLKVNYTEYQVVDGRIIPTEVKIDANQRDRVSKVEMEFKNVEFNQSMTFPFSMPSGYSEFKL</sequence>
<evidence type="ECO:0000313" key="3">
    <source>
        <dbReference type="Proteomes" id="UP000239002"/>
    </source>
</evidence>
<dbReference type="Gene3D" id="2.50.20.10">
    <property type="entry name" value="Lipoprotein localisation LolA/LolB/LppX"/>
    <property type="match status" value="1"/>
</dbReference>
<name>A0A2S6IRG6_9FLAO</name>